<proteinExistence type="predicted"/>
<dbReference type="STRING" id="1121922.GCA_000428905_02323"/>
<reference evidence="2" key="1">
    <citation type="journal article" date="2014" name="Environ. Microbiol.">
        <title>Comparative genomics of the marine bacterial genus Glaciecola reveals the high degree of genomic diversity and genomic characteristic for cold adaptation.</title>
        <authorList>
            <person name="Qin Q.L."/>
            <person name="Xie B.B."/>
            <person name="Yu Y."/>
            <person name="Shu Y.L."/>
            <person name="Rong J.C."/>
            <person name="Zhang Y.J."/>
            <person name="Zhao D.L."/>
            <person name="Chen X.L."/>
            <person name="Zhang X.Y."/>
            <person name="Chen B."/>
            <person name="Zhou B.C."/>
            <person name="Zhang Y.Z."/>
        </authorList>
    </citation>
    <scope>NUCLEOTIDE SEQUENCE [LARGE SCALE GENOMIC DNA]</scope>
    <source>
        <strain evidence="2">ACAM 615</strain>
    </source>
</reference>
<dbReference type="Proteomes" id="UP000006251">
    <property type="component" value="Unassembled WGS sequence"/>
</dbReference>
<name>K6ZER8_9ALTE</name>
<sequence>MKGSLRLFYCSRCYSNTVICSSCDRGNIYCHSACSYFARKITLQRASRKYQATRIGRLNNATRQQRFRTRQKQKVTHQGSNTLPCYAVVPIKHDKEVKDANNIADLTTCHFCLRNTANCLRIFYLYTGNLKHPAKPK</sequence>
<keyword evidence="2" id="KW-1185">Reference proteome</keyword>
<protein>
    <submittedName>
        <fullName evidence="1">Uncharacterized protein</fullName>
    </submittedName>
</protein>
<accession>K6ZER8</accession>
<gene>
    <name evidence="1" type="ORF">GPAL_0543</name>
</gene>
<evidence type="ECO:0000313" key="2">
    <source>
        <dbReference type="Proteomes" id="UP000006251"/>
    </source>
</evidence>
<dbReference type="AlphaFoldDB" id="K6ZER8"/>
<organism evidence="1 2">
    <name type="scientific">Brumicola pallidula DSM 14239 = ACAM 615</name>
    <dbReference type="NCBI Taxonomy" id="1121922"/>
    <lineage>
        <taxon>Bacteria</taxon>
        <taxon>Pseudomonadati</taxon>
        <taxon>Pseudomonadota</taxon>
        <taxon>Gammaproteobacteria</taxon>
        <taxon>Alteromonadales</taxon>
        <taxon>Alteromonadaceae</taxon>
        <taxon>Brumicola</taxon>
    </lineage>
</organism>
<dbReference type="EMBL" id="BAEQ01000013">
    <property type="protein sequence ID" value="GAC27423.1"/>
    <property type="molecule type" value="Genomic_DNA"/>
</dbReference>
<evidence type="ECO:0000313" key="1">
    <source>
        <dbReference type="EMBL" id="GAC27423.1"/>
    </source>
</evidence>
<comment type="caution">
    <text evidence="1">The sequence shown here is derived from an EMBL/GenBank/DDBJ whole genome shotgun (WGS) entry which is preliminary data.</text>
</comment>